<dbReference type="GO" id="GO:0016747">
    <property type="term" value="F:acyltransferase activity, transferring groups other than amino-acyl groups"/>
    <property type="evidence" value="ECO:0007669"/>
    <property type="project" value="InterPro"/>
</dbReference>
<dbReference type="EMBL" id="MU005571">
    <property type="protein sequence ID" value="KAF2690120.1"/>
    <property type="molecule type" value="Genomic_DNA"/>
</dbReference>
<name>A0A6G1JIS7_9PLEO</name>
<dbReference type="AlphaFoldDB" id="A0A6G1JIS7"/>
<proteinExistence type="predicted"/>
<dbReference type="InterPro" id="IPR000182">
    <property type="entry name" value="GNAT_dom"/>
</dbReference>
<feature type="domain" description="N-acetyltransferase" evidence="1">
    <location>
        <begin position="3"/>
        <end position="213"/>
    </location>
</feature>
<dbReference type="PANTHER" id="PTHR42791:SF14">
    <property type="entry name" value="N-ACETYLTRANSFERASE DOMAIN-CONTAINING PROTEIN"/>
    <property type="match status" value="1"/>
</dbReference>
<dbReference type="Proteomes" id="UP000799291">
    <property type="component" value="Unassembled WGS sequence"/>
</dbReference>
<organism evidence="2 3">
    <name type="scientific">Lentithecium fluviatile CBS 122367</name>
    <dbReference type="NCBI Taxonomy" id="1168545"/>
    <lineage>
        <taxon>Eukaryota</taxon>
        <taxon>Fungi</taxon>
        <taxon>Dikarya</taxon>
        <taxon>Ascomycota</taxon>
        <taxon>Pezizomycotina</taxon>
        <taxon>Dothideomycetes</taxon>
        <taxon>Pleosporomycetidae</taxon>
        <taxon>Pleosporales</taxon>
        <taxon>Massarineae</taxon>
        <taxon>Lentitheciaceae</taxon>
        <taxon>Lentithecium</taxon>
    </lineage>
</organism>
<sequence length="223" mass="25351">MPLKLDLCTEADMPRAFEIISLAFGHIHAYVEAVWPEHDTPSGRAAGAERLLIAKQTQPWTHLCKVTDTDTGEMVGFAKWDVYDGVVPEVPTSMPEKYYKDDDAKKYAEYIWGEFTRRRWESVRESGGNLVSLDITSVDPKHHRRGAGSLFMQYGTAIADKLGVEAVVEASRMGRYLYENFGFQILEDVLIPNPPKQQGQQEQFIHWMRRPARSYVASNEPAN</sequence>
<dbReference type="PANTHER" id="PTHR42791">
    <property type="entry name" value="GNAT FAMILY ACETYLTRANSFERASE"/>
    <property type="match status" value="1"/>
</dbReference>
<gene>
    <name evidence="2" type="ORF">K458DRAFT_289798</name>
</gene>
<accession>A0A6G1JIS7</accession>
<dbReference type="InterPro" id="IPR016181">
    <property type="entry name" value="Acyl_CoA_acyltransferase"/>
</dbReference>
<dbReference type="SUPFAM" id="SSF55729">
    <property type="entry name" value="Acyl-CoA N-acyltransferases (Nat)"/>
    <property type="match status" value="1"/>
</dbReference>
<keyword evidence="3" id="KW-1185">Reference proteome</keyword>
<evidence type="ECO:0000259" key="1">
    <source>
        <dbReference type="PROSITE" id="PS51186"/>
    </source>
</evidence>
<evidence type="ECO:0000313" key="2">
    <source>
        <dbReference type="EMBL" id="KAF2690120.1"/>
    </source>
</evidence>
<dbReference type="Gene3D" id="3.40.630.30">
    <property type="match status" value="1"/>
</dbReference>
<reference evidence="2" key="1">
    <citation type="journal article" date="2020" name="Stud. Mycol.">
        <title>101 Dothideomycetes genomes: a test case for predicting lifestyles and emergence of pathogens.</title>
        <authorList>
            <person name="Haridas S."/>
            <person name="Albert R."/>
            <person name="Binder M."/>
            <person name="Bloem J."/>
            <person name="Labutti K."/>
            <person name="Salamov A."/>
            <person name="Andreopoulos B."/>
            <person name="Baker S."/>
            <person name="Barry K."/>
            <person name="Bills G."/>
            <person name="Bluhm B."/>
            <person name="Cannon C."/>
            <person name="Castanera R."/>
            <person name="Culley D."/>
            <person name="Daum C."/>
            <person name="Ezra D."/>
            <person name="Gonzalez J."/>
            <person name="Henrissat B."/>
            <person name="Kuo A."/>
            <person name="Liang C."/>
            <person name="Lipzen A."/>
            <person name="Lutzoni F."/>
            <person name="Magnuson J."/>
            <person name="Mondo S."/>
            <person name="Nolan M."/>
            <person name="Ohm R."/>
            <person name="Pangilinan J."/>
            <person name="Park H.-J."/>
            <person name="Ramirez L."/>
            <person name="Alfaro M."/>
            <person name="Sun H."/>
            <person name="Tritt A."/>
            <person name="Yoshinaga Y."/>
            <person name="Zwiers L.-H."/>
            <person name="Turgeon B."/>
            <person name="Goodwin S."/>
            <person name="Spatafora J."/>
            <person name="Crous P."/>
            <person name="Grigoriev I."/>
        </authorList>
    </citation>
    <scope>NUCLEOTIDE SEQUENCE</scope>
    <source>
        <strain evidence="2">CBS 122367</strain>
    </source>
</reference>
<protein>
    <recommendedName>
        <fullName evidence="1">N-acetyltransferase domain-containing protein</fullName>
    </recommendedName>
</protein>
<dbReference type="InterPro" id="IPR052523">
    <property type="entry name" value="Trichothecene_AcTrans"/>
</dbReference>
<evidence type="ECO:0000313" key="3">
    <source>
        <dbReference type="Proteomes" id="UP000799291"/>
    </source>
</evidence>
<dbReference type="OrthoDB" id="4738875at2759"/>
<dbReference type="PROSITE" id="PS51186">
    <property type="entry name" value="GNAT"/>
    <property type="match status" value="1"/>
</dbReference>